<gene>
    <name evidence="1" type="ORF">BSTOLATCC_MIC47888</name>
</gene>
<dbReference type="EMBL" id="CAJZBQ010000047">
    <property type="protein sequence ID" value="CAG9329052.1"/>
    <property type="molecule type" value="Genomic_DNA"/>
</dbReference>
<evidence type="ECO:0000313" key="1">
    <source>
        <dbReference type="EMBL" id="CAG9329052.1"/>
    </source>
</evidence>
<evidence type="ECO:0000313" key="2">
    <source>
        <dbReference type="Proteomes" id="UP001162131"/>
    </source>
</evidence>
<keyword evidence="2" id="KW-1185">Reference proteome</keyword>
<comment type="caution">
    <text evidence="1">The sequence shown here is derived from an EMBL/GenBank/DDBJ whole genome shotgun (WGS) entry which is preliminary data.</text>
</comment>
<accession>A0AAU9K063</accession>
<sequence length="291" mass="33455">MGNCSASSLTKSITFVFDPHFFPTPKHIQKVPANTTIKSLCKELKTFMSPEFCRHRYSINLKFREKTYYHKDFTPLSELFIKKGEKIFVHVEPKAKNTRLINVKIHCCTHTNICISVCNESTISQLEDSISDLKNCCNNHNCKLVYDDLELRSDENCEFPSGHVLHALYQGEHLGCAPSPWKIKKSGLIQEGICMNQNCLAYKQSVCISKGLGKFNLVNENEIGEHQCIMCGENLYNTRRFGFIDCWYQYVAYGKDGGTQQETCTAGFSYTEFELFKKFEWNRLDVLVTKL</sequence>
<protein>
    <submittedName>
        <fullName evidence="1">Uncharacterized protein</fullName>
    </submittedName>
</protein>
<dbReference type="Proteomes" id="UP001162131">
    <property type="component" value="Unassembled WGS sequence"/>
</dbReference>
<dbReference type="AlphaFoldDB" id="A0AAU9K063"/>
<organism evidence="1 2">
    <name type="scientific">Blepharisma stoltei</name>
    <dbReference type="NCBI Taxonomy" id="1481888"/>
    <lineage>
        <taxon>Eukaryota</taxon>
        <taxon>Sar</taxon>
        <taxon>Alveolata</taxon>
        <taxon>Ciliophora</taxon>
        <taxon>Postciliodesmatophora</taxon>
        <taxon>Heterotrichea</taxon>
        <taxon>Heterotrichida</taxon>
        <taxon>Blepharismidae</taxon>
        <taxon>Blepharisma</taxon>
    </lineage>
</organism>
<proteinExistence type="predicted"/>
<reference evidence="1" key="1">
    <citation type="submission" date="2021-09" db="EMBL/GenBank/DDBJ databases">
        <authorList>
            <consortium name="AG Swart"/>
            <person name="Singh M."/>
            <person name="Singh A."/>
            <person name="Seah K."/>
            <person name="Emmerich C."/>
        </authorList>
    </citation>
    <scope>NUCLEOTIDE SEQUENCE</scope>
    <source>
        <strain evidence="1">ATCC30299</strain>
    </source>
</reference>
<name>A0AAU9K063_9CILI</name>